<reference evidence="2" key="1">
    <citation type="submission" date="2023-06" db="EMBL/GenBank/DDBJ databases">
        <title>Survivors Of The Sea: Transcriptome response of Skeletonema marinoi to long-term dormancy.</title>
        <authorList>
            <person name="Pinder M.I.M."/>
            <person name="Kourtchenko O."/>
            <person name="Robertson E.K."/>
            <person name="Larsson T."/>
            <person name="Maumus F."/>
            <person name="Osuna-Cruz C.M."/>
            <person name="Vancaester E."/>
            <person name="Stenow R."/>
            <person name="Vandepoele K."/>
            <person name="Ploug H."/>
            <person name="Bruchert V."/>
            <person name="Godhe A."/>
            <person name="Topel M."/>
        </authorList>
    </citation>
    <scope>NUCLEOTIDE SEQUENCE</scope>
    <source>
        <strain evidence="2">R05AC</strain>
    </source>
</reference>
<dbReference type="GO" id="GO:0033353">
    <property type="term" value="P:S-adenosylmethionine cycle"/>
    <property type="evidence" value="ECO:0007669"/>
    <property type="project" value="TreeGrafter"/>
</dbReference>
<dbReference type="Pfam" id="PF05221">
    <property type="entry name" value="AdoHcyase"/>
    <property type="match status" value="1"/>
</dbReference>
<organism evidence="2 3">
    <name type="scientific">Skeletonema marinoi</name>
    <dbReference type="NCBI Taxonomy" id="267567"/>
    <lineage>
        <taxon>Eukaryota</taxon>
        <taxon>Sar</taxon>
        <taxon>Stramenopiles</taxon>
        <taxon>Ochrophyta</taxon>
        <taxon>Bacillariophyta</taxon>
        <taxon>Coscinodiscophyceae</taxon>
        <taxon>Thalassiosirophycidae</taxon>
        <taxon>Thalassiosirales</taxon>
        <taxon>Skeletonemataceae</taxon>
        <taxon>Skeletonema</taxon>
        <taxon>Skeletonema marinoi-dohrnii complex</taxon>
    </lineage>
</organism>
<dbReference type="Gene3D" id="3.40.50.1480">
    <property type="entry name" value="Adenosylhomocysteinase-like"/>
    <property type="match status" value="1"/>
</dbReference>
<proteinExistence type="predicted"/>
<dbReference type="GO" id="GO:0004013">
    <property type="term" value="F:adenosylhomocysteinase activity"/>
    <property type="evidence" value="ECO:0007669"/>
    <property type="project" value="TreeGrafter"/>
</dbReference>
<accession>A0AAD9DA58</accession>
<feature type="region of interest" description="Disordered" evidence="1">
    <location>
        <begin position="210"/>
        <end position="230"/>
    </location>
</feature>
<dbReference type="PANTHER" id="PTHR23420">
    <property type="entry name" value="ADENOSYLHOMOCYSTEINASE"/>
    <property type="match status" value="1"/>
</dbReference>
<dbReference type="PROSITE" id="PS00738">
    <property type="entry name" value="ADOHCYASE_1"/>
    <property type="match status" value="1"/>
</dbReference>
<dbReference type="InterPro" id="IPR000043">
    <property type="entry name" value="Adenosylhomocysteinase-like"/>
</dbReference>
<sequence length="230" mass="25154">MSTGDYKVADISLADYGRKEIEIAEIEMPGLMNCVEENKERQPLAGARVSGSLHMTIQTAVLIETLQKMGADLRWCSCNIFSTQDHAAAAIARDGSAAVFAWKGETLEEYWECTLQALTWPEDDGKGHGCDIIVDDGGDMTLLIHEGKKAEDAFLKDGTLPDPTSTDNEEFQIVLTIIKRLLESGEPTSGTRLLPAVRVSLRRPPPVSTVCTSWRSRDPSSSPLSMLTIV</sequence>
<gene>
    <name evidence="2" type="ORF">QTG54_009556</name>
</gene>
<comment type="caution">
    <text evidence="2">The sequence shown here is derived from an EMBL/GenBank/DDBJ whole genome shotgun (WGS) entry which is preliminary data.</text>
</comment>
<dbReference type="Proteomes" id="UP001224775">
    <property type="component" value="Unassembled WGS sequence"/>
</dbReference>
<name>A0AAD9DA58_9STRA</name>
<protein>
    <submittedName>
        <fullName evidence="2">Adenosylhomocysteinase</fullName>
    </submittedName>
</protein>
<dbReference type="EMBL" id="JATAAI010000017">
    <property type="protein sequence ID" value="KAK1739797.1"/>
    <property type="molecule type" value="Genomic_DNA"/>
</dbReference>
<dbReference type="GO" id="GO:0005829">
    <property type="term" value="C:cytosol"/>
    <property type="evidence" value="ECO:0007669"/>
    <property type="project" value="TreeGrafter"/>
</dbReference>
<dbReference type="PANTHER" id="PTHR23420:SF0">
    <property type="entry name" value="ADENOSYLHOMOCYSTEINASE"/>
    <property type="match status" value="1"/>
</dbReference>
<dbReference type="AlphaFoldDB" id="A0AAD9DA58"/>
<evidence type="ECO:0000313" key="2">
    <source>
        <dbReference type="EMBL" id="KAK1739797.1"/>
    </source>
</evidence>
<dbReference type="SMART" id="SM00996">
    <property type="entry name" value="AdoHcyase"/>
    <property type="match status" value="1"/>
</dbReference>
<evidence type="ECO:0000256" key="1">
    <source>
        <dbReference type="SAM" id="MobiDB-lite"/>
    </source>
</evidence>
<keyword evidence="3" id="KW-1185">Reference proteome</keyword>
<dbReference type="InterPro" id="IPR042172">
    <property type="entry name" value="Adenosylhomocyst_ase-like_sf"/>
</dbReference>
<dbReference type="InterPro" id="IPR020082">
    <property type="entry name" value="S-Ado-L-homoCys_hydrolase_CS"/>
</dbReference>
<dbReference type="SUPFAM" id="SSF52283">
    <property type="entry name" value="Formate/glycerate dehydrogenase catalytic domain-like"/>
    <property type="match status" value="1"/>
</dbReference>
<evidence type="ECO:0000313" key="3">
    <source>
        <dbReference type="Proteomes" id="UP001224775"/>
    </source>
</evidence>